<keyword evidence="4" id="KW-1185">Reference proteome</keyword>
<evidence type="ECO:0000256" key="1">
    <source>
        <dbReference type="SAM" id="Phobius"/>
    </source>
</evidence>
<dbReference type="OrthoDB" id="4869102at2"/>
<comment type="caution">
    <text evidence="3">The sequence shown here is derived from an EMBL/GenBank/DDBJ whole genome shotgun (WGS) entry which is preliminary data.</text>
</comment>
<proteinExistence type="predicted"/>
<dbReference type="STRING" id="767452.AVL62_08040"/>
<dbReference type="InterPro" id="IPR019251">
    <property type="entry name" value="DUF2231_TM"/>
</dbReference>
<organism evidence="3 4">
    <name type="scientific">Serinicoccus chungangensis</name>
    <dbReference type="NCBI Taxonomy" id="767452"/>
    <lineage>
        <taxon>Bacteria</taxon>
        <taxon>Bacillati</taxon>
        <taxon>Actinomycetota</taxon>
        <taxon>Actinomycetes</taxon>
        <taxon>Micrococcales</taxon>
        <taxon>Ornithinimicrobiaceae</taxon>
        <taxon>Serinicoccus</taxon>
    </lineage>
</organism>
<accession>A0A0W8I2Q2</accession>
<evidence type="ECO:0000313" key="3">
    <source>
        <dbReference type="EMBL" id="KUG51882.1"/>
    </source>
</evidence>
<name>A0A0W8I2Q2_9MICO</name>
<feature type="transmembrane region" description="Helical" evidence="1">
    <location>
        <begin position="80"/>
        <end position="100"/>
    </location>
</feature>
<dbReference type="Pfam" id="PF09990">
    <property type="entry name" value="DUF2231"/>
    <property type="match status" value="1"/>
</dbReference>
<dbReference type="RefSeq" id="WP_058892177.1">
    <property type="nucleotide sequence ID" value="NZ_LQBL01000031.1"/>
</dbReference>
<sequence length="151" mass="15834">MVMGLPVHPLLVHFAVVLLLLAGGAQLLVVLVPRFRRWFGWGMPLLAVVAAVVTRVTQSYGDVLLQTVGSSQVLQEHGAWGVRAGLAGILLAVLSVLHWVATSPWGRSHWAARWPERVGTVLGALAAAAAVWAVVAVTLAGHTGATSVWGG</sequence>
<protein>
    <recommendedName>
        <fullName evidence="2">DUF2231 domain-containing protein</fullName>
    </recommendedName>
</protein>
<keyword evidence="1" id="KW-0472">Membrane</keyword>
<gene>
    <name evidence="3" type="ORF">AVL62_08040</name>
</gene>
<dbReference type="Proteomes" id="UP000054837">
    <property type="component" value="Unassembled WGS sequence"/>
</dbReference>
<evidence type="ECO:0000313" key="4">
    <source>
        <dbReference type="Proteomes" id="UP000054837"/>
    </source>
</evidence>
<feature type="transmembrane region" description="Helical" evidence="1">
    <location>
        <begin position="12"/>
        <end position="31"/>
    </location>
</feature>
<keyword evidence="1" id="KW-0812">Transmembrane</keyword>
<dbReference type="EMBL" id="LQBL01000031">
    <property type="protein sequence ID" value="KUG51882.1"/>
    <property type="molecule type" value="Genomic_DNA"/>
</dbReference>
<feature type="transmembrane region" description="Helical" evidence="1">
    <location>
        <begin position="38"/>
        <end position="60"/>
    </location>
</feature>
<reference evidence="3 4" key="1">
    <citation type="submission" date="2015-12" db="EMBL/GenBank/DDBJ databases">
        <title>Serinicoccus chungangenesis strain CD08_5 genome sequencing and assembly.</title>
        <authorList>
            <person name="Chander A.M."/>
            <person name="Kaur G."/>
            <person name="Nair G.R."/>
            <person name="Dhawan D.K."/>
            <person name="Kochhar R.K."/>
            <person name="Mayilraj S."/>
            <person name="Bhadada S.K."/>
        </authorList>
    </citation>
    <scope>NUCLEOTIDE SEQUENCE [LARGE SCALE GENOMIC DNA]</scope>
    <source>
        <strain evidence="3 4">CD08_5</strain>
    </source>
</reference>
<dbReference type="AlphaFoldDB" id="A0A0W8I2Q2"/>
<evidence type="ECO:0000259" key="2">
    <source>
        <dbReference type="Pfam" id="PF09990"/>
    </source>
</evidence>
<feature type="transmembrane region" description="Helical" evidence="1">
    <location>
        <begin position="121"/>
        <end position="141"/>
    </location>
</feature>
<feature type="domain" description="DUF2231" evidence="2">
    <location>
        <begin position="4"/>
        <end position="149"/>
    </location>
</feature>
<keyword evidence="1" id="KW-1133">Transmembrane helix</keyword>